<dbReference type="RefSeq" id="XP_003060441.1">
    <property type="nucleotide sequence ID" value="XM_003060395.1"/>
</dbReference>
<dbReference type="InterPro" id="IPR050242">
    <property type="entry name" value="JAMM_MPN+_peptidase_M67A"/>
</dbReference>
<feature type="compositionally biased region" description="Basic residues" evidence="6">
    <location>
        <begin position="54"/>
        <end position="78"/>
    </location>
</feature>
<dbReference type="InterPro" id="IPR040843">
    <property type="entry name" value="RAMA"/>
</dbReference>
<dbReference type="OrthoDB" id="497636at2759"/>
<dbReference type="InterPro" id="IPR037518">
    <property type="entry name" value="MPN"/>
</dbReference>
<feature type="region of interest" description="Disordered" evidence="6">
    <location>
        <begin position="26"/>
        <end position="91"/>
    </location>
</feature>
<feature type="domain" description="MPN" evidence="7">
    <location>
        <begin position="307"/>
        <end position="451"/>
    </location>
</feature>
<name>C1MXQ9_MICPC</name>
<gene>
    <name evidence="8" type="ORF">MICPUCDRAFT_60251</name>
</gene>
<feature type="compositionally biased region" description="Basic and acidic residues" evidence="6">
    <location>
        <begin position="211"/>
        <end position="227"/>
    </location>
</feature>
<dbReference type="eggNOG" id="KOG1555">
    <property type="taxonomic scope" value="Eukaryota"/>
</dbReference>
<keyword evidence="1" id="KW-0645">Protease</keyword>
<dbReference type="AlphaFoldDB" id="C1MXQ9"/>
<evidence type="ECO:0000256" key="5">
    <source>
        <dbReference type="ARBA" id="ARBA00023049"/>
    </source>
</evidence>
<dbReference type="GO" id="GO:0006508">
    <property type="term" value="P:proteolysis"/>
    <property type="evidence" value="ECO:0007669"/>
    <property type="project" value="UniProtKB-KW"/>
</dbReference>
<sequence>MDDGDDGDAAIARLMMEEEYAAADAAGLDYSPSMFSRRRRRGDDSESDEYSPRRGVKRAAKPKPKPPPKPSPKPKPKKERPPAKAPSGGASGVTLAHLIDANLIAPGVDVVSTLYNGVTELATLRDDGAIAWDGREFHSVSAFSLAVKRRTNPDRKADDGWKCVKCDGVALDAVKRRYEATVAAGGAEGAEDAAGDGAIVKPGGAVELAMRKARDAKDAAAREREASKPPPPPPKPKPAKVSKPKPPKVSKPPRDPKAPPPPPPPPRPQRARRAASSRGPLPGAHGPNGDLQMVECEKHPRGTQPWTQTLSPAAATLMDFHAHLCGDEIIGFLGGTFDADAKTLKITRALPARRLTLKDVDGADAAVEVELDPESVPDIVDALDEDGLRVVGWYHSHPVFSTHPSLRDIENQANYQFLFKDGPGPGPGPGGGDGKGGGSGSPPPFVGCIVGPYDQKNVSESSDIRWFHVVDDDGGETRGGVGGAASAAARAATGEAAGRPFELECAASEDAALPPNVLLDLRKLADAFGDGDGERGDGDGAGAERADRVDLTSHWRDGVSKLAKLRASLSSRLPRAWGEDMRMNYVGGVLRYLEHKWGIASTT</sequence>
<dbReference type="Pfam" id="PF14464">
    <property type="entry name" value="Prok-JAB"/>
    <property type="match status" value="1"/>
</dbReference>
<keyword evidence="4" id="KW-0862">Zinc</keyword>
<feature type="compositionally biased region" description="Pro residues" evidence="6">
    <location>
        <begin position="258"/>
        <end position="268"/>
    </location>
</feature>
<evidence type="ECO:0000256" key="3">
    <source>
        <dbReference type="ARBA" id="ARBA00022801"/>
    </source>
</evidence>
<dbReference type="SUPFAM" id="SSF102712">
    <property type="entry name" value="JAB1/MPN domain"/>
    <property type="match status" value="1"/>
</dbReference>
<dbReference type="OMA" id="VEMVYVQ"/>
<dbReference type="GO" id="GO:0008237">
    <property type="term" value="F:metallopeptidase activity"/>
    <property type="evidence" value="ECO:0007669"/>
    <property type="project" value="UniProtKB-KW"/>
</dbReference>
<dbReference type="GeneID" id="9686171"/>
<dbReference type="KEGG" id="mpp:MICPUCDRAFT_60251"/>
<reference evidence="8 9" key="1">
    <citation type="journal article" date="2009" name="Science">
        <title>Green evolution and dynamic adaptations revealed by genomes of the marine picoeukaryotes Micromonas.</title>
        <authorList>
            <person name="Worden A.Z."/>
            <person name="Lee J.H."/>
            <person name="Mock T."/>
            <person name="Rouze P."/>
            <person name="Simmons M.P."/>
            <person name="Aerts A.L."/>
            <person name="Allen A.E."/>
            <person name="Cuvelier M.L."/>
            <person name="Derelle E."/>
            <person name="Everett M.V."/>
            <person name="Foulon E."/>
            <person name="Grimwood J."/>
            <person name="Gundlach H."/>
            <person name="Henrissat B."/>
            <person name="Napoli C."/>
            <person name="McDonald S.M."/>
            <person name="Parker M.S."/>
            <person name="Rombauts S."/>
            <person name="Salamov A."/>
            <person name="Von Dassow P."/>
            <person name="Badger J.H."/>
            <person name="Coutinho P.M."/>
            <person name="Demir E."/>
            <person name="Dubchak I."/>
            <person name="Gentemann C."/>
            <person name="Eikrem W."/>
            <person name="Gready J.E."/>
            <person name="John U."/>
            <person name="Lanier W."/>
            <person name="Lindquist E.A."/>
            <person name="Lucas S."/>
            <person name="Mayer K.F."/>
            <person name="Moreau H."/>
            <person name="Not F."/>
            <person name="Otillar R."/>
            <person name="Panaud O."/>
            <person name="Pangilinan J."/>
            <person name="Paulsen I."/>
            <person name="Piegu B."/>
            <person name="Poliakov A."/>
            <person name="Robbens S."/>
            <person name="Schmutz J."/>
            <person name="Toulza E."/>
            <person name="Wyss T."/>
            <person name="Zelensky A."/>
            <person name="Zhou K."/>
            <person name="Armbrust E.V."/>
            <person name="Bhattacharya D."/>
            <person name="Goodenough U.W."/>
            <person name="Van de Peer Y."/>
            <person name="Grigoriev I.V."/>
        </authorList>
    </citation>
    <scope>NUCLEOTIDE SEQUENCE [LARGE SCALE GENOMIC DNA]</scope>
    <source>
        <strain evidence="8 9">CCMP1545</strain>
    </source>
</reference>
<dbReference type="Pfam" id="PF18755">
    <property type="entry name" value="RAMA"/>
    <property type="match status" value="1"/>
</dbReference>
<dbReference type="Proteomes" id="UP000001876">
    <property type="component" value="Unassembled WGS sequence"/>
</dbReference>
<feature type="region of interest" description="Disordered" evidence="6">
    <location>
        <begin position="419"/>
        <end position="446"/>
    </location>
</feature>
<keyword evidence="9" id="KW-1185">Reference proteome</keyword>
<dbReference type="Gene3D" id="3.40.140.10">
    <property type="entry name" value="Cytidine Deaminase, domain 2"/>
    <property type="match status" value="1"/>
</dbReference>
<protein>
    <submittedName>
        <fullName evidence="8">Predicted protein</fullName>
    </submittedName>
</protein>
<keyword evidence="5" id="KW-0482">Metalloprotease</keyword>
<feature type="compositionally biased region" description="Basic residues" evidence="6">
    <location>
        <begin position="237"/>
        <end position="248"/>
    </location>
</feature>
<evidence type="ECO:0000313" key="9">
    <source>
        <dbReference type="Proteomes" id="UP000001876"/>
    </source>
</evidence>
<keyword evidence="3" id="KW-0378">Hydrolase</keyword>
<dbReference type="PROSITE" id="PS50249">
    <property type="entry name" value="MPN"/>
    <property type="match status" value="1"/>
</dbReference>
<dbReference type="STRING" id="564608.C1MXQ9"/>
<evidence type="ECO:0000256" key="4">
    <source>
        <dbReference type="ARBA" id="ARBA00022833"/>
    </source>
</evidence>
<keyword evidence="2" id="KW-0479">Metal-binding</keyword>
<evidence type="ECO:0000256" key="6">
    <source>
        <dbReference type="SAM" id="MobiDB-lite"/>
    </source>
</evidence>
<evidence type="ECO:0000259" key="7">
    <source>
        <dbReference type="PROSITE" id="PS50249"/>
    </source>
</evidence>
<dbReference type="EMBL" id="GG663742">
    <property type="protein sequence ID" value="EEH55210.1"/>
    <property type="molecule type" value="Genomic_DNA"/>
</dbReference>
<proteinExistence type="predicted"/>
<accession>C1MXQ9</accession>
<dbReference type="GO" id="GO:0046872">
    <property type="term" value="F:metal ion binding"/>
    <property type="evidence" value="ECO:0007669"/>
    <property type="project" value="UniProtKB-KW"/>
</dbReference>
<evidence type="ECO:0000313" key="8">
    <source>
        <dbReference type="EMBL" id="EEH55210.1"/>
    </source>
</evidence>
<organism evidence="9">
    <name type="scientific">Micromonas pusilla (strain CCMP1545)</name>
    <name type="common">Picoplanktonic green alga</name>
    <dbReference type="NCBI Taxonomy" id="564608"/>
    <lineage>
        <taxon>Eukaryota</taxon>
        <taxon>Viridiplantae</taxon>
        <taxon>Chlorophyta</taxon>
        <taxon>Mamiellophyceae</taxon>
        <taxon>Mamiellales</taxon>
        <taxon>Mamiellaceae</taxon>
        <taxon>Micromonas</taxon>
    </lineage>
</organism>
<feature type="compositionally biased region" description="Gly residues" evidence="6">
    <location>
        <begin position="429"/>
        <end position="440"/>
    </location>
</feature>
<dbReference type="InterPro" id="IPR028090">
    <property type="entry name" value="JAB_dom_prok"/>
</dbReference>
<dbReference type="PANTHER" id="PTHR10410">
    <property type="entry name" value="EUKARYOTIC TRANSLATION INITIATION FACTOR 3 -RELATED"/>
    <property type="match status" value="1"/>
</dbReference>
<evidence type="ECO:0000256" key="1">
    <source>
        <dbReference type="ARBA" id="ARBA00022670"/>
    </source>
</evidence>
<feature type="region of interest" description="Disordered" evidence="6">
    <location>
        <begin position="211"/>
        <end position="293"/>
    </location>
</feature>
<evidence type="ECO:0000256" key="2">
    <source>
        <dbReference type="ARBA" id="ARBA00022723"/>
    </source>
</evidence>